<comment type="caution">
    <text evidence="1">The sequence shown here is derived from an EMBL/GenBank/DDBJ whole genome shotgun (WGS) entry which is preliminary data.</text>
</comment>
<accession>A0A8H9L090</accession>
<proteinExistence type="predicted"/>
<name>A0A8H9L090_9MICO</name>
<sequence length="147" mass="14816">MGTVESSTVVRAKGTGVRSETIVTTISGVGVGEAVTVWLGVGTALSVETPDGVGAAECRSGRAAAVTDGTDADVLDTTTPTNAPAEPTPPTQIAAATTTTTVAFALVVIVPQRITTPSPLTNAQGCALRIRPAYPPNGDRRVVRTTS</sequence>
<dbReference type="AlphaFoldDB" id="A0A8H9L090"/>
<reference evidence="1" key="1">
    <citation type="journal article" date="2014" name="Int. J. Syst. Evol. Microbiol.">
        <title>Complete genome sequence of Corynebacterium casei LMG S-19264T (=DSM 44701T), isolated from a smear-ripened cheese.</title>
        <authorList>
            <consortium name="US DOE Joint Genome Institute (JGI-PGF)"/>
            <person name="Walter F."/>
            <person name="Albersmeier A."/>
            <person name="Kalinowski J."/>
            <person name="Ruckert C."/>
        </authorList>
    </citation>
    <scope>NUCLEOTIDE SEQUENCE</scope>
    <source>
        <strain evidence="1">JCM 1480</strain>
    </source>
</reference>
<gene>
    <name evidence="1" type="ORF">GCM10009769_13380</name>
</gene>
<reference evidence="1" key="2">
    <citation type="submission" date="2020-09" db="EMBL/GenBank/DDBJ databases">
        <authorList>
            <person name="Sun Q."/>
            <person name="Ohkuma M."/>
        </authorList>
    </citation>
    <scope>NUCLEOTIDE SEQUENCE</scope>
    <source>
        <strain evidence="1">JCM 1480</strain>
    </source>
</reference>
<evidence type="ECO:0000313" key="2">
    <source>
        <dbReference type="Proteomes" id="UP000648535"/>
    </source>
</evidence>
<evidence type="ECO:0000313" key="1">
    <source>
        <dbReference type="EMBL" id="GGK96551.1"/>
    </source>
</evidence>
<dbReference type="Proteomes" id="UP000648535">
    <property type="component" value="Unassembled WGS sequence"/>
</dbReference>
<organism evidence="1 2">
    <name type="scientific">Curtobacterium luteum</name>
    <dbReference type="NCBI Taxonomy" id="33881"/>
    <lineage>
        <taxon>Bacteria</taxon>
        <taxon>Bacillati</taxon>
        <taxon>Actinomycetota</taxon>
        <taxon>Actinomycetes</taxon>
        <taxon>Micrococcales</taxon>
        <taxon>Microbacteriaceae</taxon>
        <taxon>Curtobacterium</taxon>
    </lineage>
</organism>
<protein>
    <submittedName>
        <fullName evidence="1">Uncharacterized protein</fullName>
    </submittedName>
</protein>
<dbReference type="EMBL" id="BMOI01000004">
    <property type="protein sequence ID" value="GGK96551.1"/>
    <property type="molecule type" value="Genomic_DNA"/>
</dbReference>